<evidence type="ECO:0000259" key="1">
    <source>
        <dbReference type="Pfam" id="PF02627"/>
    </source>
</evidence>
<protein>
    <submittedName>
        <fullName evidence="2">Carboxymuconolactone decarboxylase family protein</fullName>
    </submittedName>
</protein>
<proteinExistence type="predicted"/>
<keyword evidence="3" id="KW-1185">Reference proteome</keyword>
<sequence>MPRLPEVGSRAITNPFVKAIYHNKFGDQEFDTAPGNPFGVKGNWETTVANSQEALAIISRSISWMYDTEKFTLPQPLRELALLRLGWLVQSQFVFSQRCKIARSCGVTQDQIDAIPAWPVSDLFSPAERAVLAYTDALTVLDARVPDQLFNALKQHLTAEQIVDLTHAVNQYIGYAKMSRAFMVEFDTRPDPIIEVAAPEGFEEHMPVLDISKAEKTERESA</sequence>
<dbReference type="Pfam" id="PF02627">
    <property type="entry name" value="CMD"/>
    <property type="match status" value="1"/>
</dbReference>
<dbReference type="InterPro" id="IPR003779">
    <property type="entry name" value="CMD-like"/>
</dbReference>
<comment type="caution">
    <text evidence="2">The sequence shown here is derived from an EMBL/GenBank/DDBJ whole genome shotgun (WGS) entry which is preliminary data.</text>
</comment>
<gene>
    <name evidence="2" type="ORF">MTR66_12495</name>
</gene>
<dbReference type="InterPro" id="IPR029032">
    <property type="entry name" value="AhpD-like"/>
</dbReference>
<dbReference type="EMBL" id="JALHLG010000016">
    <property type="protein sequence ID" value="MCJ2187631.1"/>
    <property type="molecule type" value="Genomic_DNA"/>
</dbReference>
<name>A0ABT0BRG5_9SPHN</name>
<dbReference type="PANTHER" id="PTHR34846:SF11">
    <property type="entry name" value="4-CARBOXYMUCONOLACTONE DECARBOXYLASE FAMILY PROTEIN (AFU_ORTHOLOGUE AFUA_6G11590)"/>
    <property type="match status" value="1"/>
</dbReference>
<feature type="domain" description="Carboxymuconolactone decarboxylase-like" evidence="1">
    <location>
        <begin position="72"/>
        <end position="136"/>
    </location>
</feature>
<organism evidence="2 3">
    <name type="scientific">Novosphingobium beihaiensis</name>
    <dbReference type="NCBI Taxonomy" id="2930389"/>
    <lineage>
        <taxon>Bacteria</taxon>
        <taxon>Pseudomonadati</taxon>
        <taxon>Pseudomonadota</taxon>
        <taxon>Alphaproteobacteria</taxon>
        <taxon>Sphingomonadales</taxon>
        <taxon>Sphingomonadaceae</taxon>
        <taxon>Novosphingobium</taxon>
    </lineage>
</organism>
<reference evidence="2 3" key="1">
    <citation type="submission" date="2022-04" db="EMBL/GenBank/DDBJ databases">
        <title>Identification of a novel bacterium isolated from mangrove sediments.</title>
        <authorList>
            <person name="Pan X."/>
        </authorList>
    </citation>
    <scope>NUCLEOTIDE SEQUENCE [LARGE SCALE GENOMIC DNA]</scope>
    <source>
        <strain evidence="2 3">B2638</strain>
    </source>
</reference>
<evidence type="ECO:0000313" key="3">
    <source>
        <dbReference type="Proteomes" id="UP001202281"/>
    </source>
</evidence>
<dbReference type="PANTHER" id="PTHR34846">
    <property type="entry name" value="4-CARBOXYMUCONOLACTONE DECARBOXYLASE FAMILY PROTEIN (AFU_ORTHOLOGUE AFUA_6G11590)"/>
    <property type="match status" value="1"/>
</dbReference>
<accession>A0ABT0BRG5</accession>
<dbReference type="SUPFAM" id="SSF69118">
    <property type="entry name" value="AhpD-like"/>
    <property type="match status" value="1"/>
</dbReference>
<evidence type="ECO:0000313" key="2">
    <source>
        <dbReference type="EMBL" id="MCJ2187631.1"/>
    </source>
</evidence>
<dbReference type="Proteomes" id="UP001202281">
    <property type="component" value="Unassembled WGS sequence"/>
</dbReference>
<dbReference type="RefSeq" id="WP_243921501.1">
    <property type="nucleotide sequence ID" value="NZ_JALHLG010000016.1"/>
</dbReference>
<dbReference type="Gene3D" id="1.20.1290.10">
    <property type="entry name" value="AhpD-like"/>
    <property type="match status" value="1"/>
</dbReference>